<evidence type="ECO:0008006" key="5">
    <source>
        <dbReference type="Google" id="ProtNLM"/>
    </source>
</evidence>
<gene>
    <name evidence="3" type="ORF">ABB26_05175</name>
</gene>
<dbReference type="AlphaFoldDB" id="A0A0R0C670"/>
<name>A0A0R0C670_9GAMM</name>
<dbReference type="EMBL" id="LDJI01000009">
    <property type="protein sequence ID" value="KRG65197.1"/>
    <property type="molecule type" value="Genomic_DNA"/>
</dbReference>
<protein>
    <recommendedName>
        <fullName evidence="5">Transmembrane protein</fullName>
    </recommendedName>
</protein>
<keyword evidence="2" id="KW-0812">Transmembrane</keyword>
<keyword evidence="2" id="KW-1133">Transmembrane helix</keyword>
<accession>A0A0R0C670</accession>
<dbReference type="STRING" id="405444.ABB26_05175"/>
<feature type="region of interest" description="Disordered" evidence="1">
    <location>
        <begin position="60"/>
        <end position="79"/>
    </location>
</feature>
<comment type="caution">
    <text evidence="3">The sequence shown here is derived from an EMBL/GenBank/DDBJ whole genome shotgun (WGS) entry which is preliminary data.</text>
</comment>
<keyword evidence="2" id="KW-0472">Membrane</keyword>
<proteinExistence type="predicted"/>
<dbReference type="Proteomes" id="UP000050864">
    <property type="component" value="Unassembled WGS sequence"/>
</dbReference>
<evidence type="ECO:0000256" key="1">
    <source>
        <dbReference type="SAM" id="MobiDB-lite"/>
    </source>
</evidence>
<dbReference type="PATRIC" id="fig|405444.3.peg.3747"/>
<sequence>MNAIRNSLGFVLLFGALALIASAYSLELISLIFLVLMSINGFKLADAIVAHVRMLRRQPKHEPPTTLPDFPAQTKRDVR</sequence>
<evidence type="ECO:0000313" key="3">
    <source>
        <dbReference type="EMBL" id="KRG65197.1"/>
    </source>
</evidence>
<reference evidence="3 4" key="1">
    <citation type="submission" date="2015-05" db="EMBL/GenBank/DDBJ databases">
        <title>Genome sequencing and analysis of members of genus Stenotrophomonas.</title>
        <authorList>
            <person name="Patil P.P."/>
            <person name="Midha S."/>
            <person name="Patil P.B."/>
        </authorList>
    </citation>
    <scope>NUCLEOTIDE SEQUENCE [LARGE SCALE GENOMIC DNA]</scope>
    <source>
        <strain evidence="3 4">DSM 18929</strain>
    </source>
</reference>
<dbReference type="RefSeq" id="WP_057632598.1">
    <property type="nucleotide sequence ID" value="NZ_LDJI01000009.1"/>
</dbReference>
<evidence type="ECO:0000313" key="4">
    <source>
        <dbReference type="Proteomes" id="UP000050864"/>
    </source>
</evidence>
<evidence type="ECO:0000256" key="2">
    <source>
        <dbReference type="SAM" id="Phobius"/>
    </source>
</evidence>
<feature type="transmembrane region" description="Helical" evidence="2">
    <location>
        <begin position="33"/>
        <end position="52"/>
    </location>
</feature>
<organism evidence="3 4">
    <name type="scientific">Stenotrophomonas humi</name>
    <dbReference type="NCBI Taxonomy" id="405444"/>
    <lineage>
        <taxon>Bacteria</taxon>
        <taxon>Pseudomonadati</taxon>
        <taxon>Pseudomonadota</taxon>
        <taxon>Gammaproteobacteria</taxon>
        <taxon>Lysobacterales</taxon>
        <taxon>Lysobacteraceae</taxon>
        <taxon>Stenotrophomonas</taxon>
    </lineage>
</organism>
<keyword evidence="4" id="KW-1185">Reference proteome</keyword>